<accession>Q39T53</accession>
<dbReference type="HOGENOM" id="CLU_155659_4_2_7"/>
<dbReference type="AlphaFoldDB" id="Q39T53"/>
<gene>
    <name evidence="2" type="ordered locus">Gmet_2346</name>
</gene>
<proteinExistence type="inferred from homology"/>
<dbReference type="GO" id="GO:0005829">
    <property type="term" value="C:cytosol"/>
    <property type="evidence" value="ECO:0007669"/>
    <property type="project" value="TreeGrafter"/>
</dbReference>
<reference evidence="2 3" key="2">
    <citation type="journal article" date="2009" name="BMC Microbiol.">
        <title>The genome sequence of Geobacter metallireducens: features of metabolism, physiology and regulation common and dissimilar to Geobacter sulfurreducens.</title>
        <authorList>
            <person name="Aklujkar M."/>
            <person name="Krushkal J."/>
            <person name="DiBartolo G."/>
            <person name="Lapidus A."/>
            <person name="Land M.L."/>
            <person name="Lovley D.R."/>
        </authorList>
    </citation>
    <scope>NUCLEOTIDE SEQUENCE [LARGE SCALE GENOMIC DNA]</scope>
    <source>
        <strain evidence="3">ATCC 53774 / DSM 7210 / GS-15</strain>
    </source>
</reference>
<comment type="similarity">
    <text evidence="1">Belongs to the UPF0434 family.</text>
</comment>
<dbReference type="Pfam" id="PF03966">
    <property type="entry name" value="Trm112p"/>
    <property type="match status" value="1"/>
</dbReference>
<dbReference type="PANTHER" id="PTHR33505:SF4">
    <property type="entry name" value="PROTEIN PREY, MITOCHONDRIAL"/>
    <property type="match status" value="1"/>
</dbReference>
<dbReference type="PANTHER" id="PTHR33505">
    <property type="entry name" value="ZGC:162634"/>
    <property type="match status" value="1"/>
</dbReference>
<name>Q39T53_GEOMG</name>
<dbReference type="Gene3D" id="2.20.25.10">
    <property type="match status" value="1"/>
</dbReference>
<dbReference type="Proteomes" id="UP000007073">
    <property type="component" value="Chromosome"/>
</dbReference>
<reference evidence="2 3" key="1">
    <citation type="submission" date="2005-10" db="EMBL/GenBank/DDBJ databases">
        <title>Complete sequence of Geobacter metallireducens GS-15.</title>
        <authorList>
            <consortium name="US DOE Joint Genome Institute"/>
            <person name="Copeland A."/>
            <person name="Lucas S."/>
            <person name="Lapidus A."/>
            <person name="Barry K."/>
            <person name="Detter J.C."/>
            <person name="Glavina T."/>
            <person name="Hammon N."/>
            <person name="Israni S."/>
            <person name="Pitluck S."/>
            <person name="Di Bartolo G."/>
            <person name="Chain P."/>
            <person name="Schmutz J."/>
            <person name="Larimer F."/>
            <person name="Land M."/>
            <person name="Kyrpides N."/>
            <person name="Ivanova N."/>
            <person name="Richardson P."/>
        </authorList>
    </citation>
    <scope>NUCLEOTIDE SEQUENCE [LARGE SCALE GENOMIC DNA]</scope>
    <source>
        <strain evidence="3">ATCC 53774 / DSM 7210 / GS-15</strain>
    </source>
</reference>
<dbReference type="InterPro" id="IPR005651">
    <property type="entry name" value="Trm112-like"/>
</dbReference>
<evidence type="ECO:0000313" key="3">
    <source>
        <dbReference type="Proteomes" id="UP000007073"/>
    </source>
</evidence>
<evidence type="ECO:0000313" key="2">
    <source>
        <dbReference type="EMBL" id="ABB32571.1"/>
    </source>
</evidence>
<dbReference type="SUPFAM" id="SSF158997">
    <property type="entry name" value="Trm112p-like"/>
    <property type="match status" value="1"/>
</dbReference>
<dbReference type="STRING" id="269799.Gmet_2346"/>
<dbReference type="HAMAP" id="MF_01187">
    <property type="entry name" value="UPF0434"/>
    <property type="match status" value="1"/>
</dbReference>
<organism evidence="2 3">
    <name type="scientific">Geobacter metallireducens (strain ATCC 53774 / DSM 7210 / GS-15)</name>
    <dbReference type="NCBI Taxonomy" id="269799"/>
    <lineage>
        <taxon>Bacteria</taxon>
        <taxon>Pseudomonadati</taxon>
        <taxon>Thermodesulfobacteriota</taxon>
        <taxon>Desulfuromonadia</taxon>
        <taxon>Geobacterales</taxon>
        <taxon>Geobacteraceae</taxon>
        <taxon>Geobacter</taxon>
    </lineage>
</organism>
<dbReference type="eggNOG" id="COG2835">
    <property type="taxonomic scope" value="Bacteria"/>
</dbReference>
<dbReference type="FunFam" id="2.20.25.10:FF:000002">
    <property type="entry name" value="UPF0434 protein YcaR"/>
    <property type="match status" value="1"/>
</dbReference>
<dbReference type="EMBL" id="CP000148">
    <property type="protein sequence ID" value="ABB32571.1"/>
    <property type="molecule type" value="Genomic_DNA"/>
</dbReference>
<keyword evidence="3" id="KW-1185">Reference proteome</keyword>
<dbReference type="RefSeq" id="WP_004513274.1">
    <property type="nucleotide sequence ID" value="NC_007517.1"/>
</dbReference>
<sequence length="62" mass="6753">MALSSELLKILACPQCKGEVVFQDDEVGLVCDSCRLVYPVRDGIPVMLVDEAEKIGEAGKRD</sequence>
<evidence type="ECO:0000256" key="1">
    <source>
        <dbReference type="HAMAP-Rule" id="MF_01187"/>
    </source>
</evidence>
<protein>
    <recommendedName>
        <fullName evidence="1">UPF0434 protein Gmet_2346</fullName>
    </recommendedName>
</protein>
<dbReference type="KEGG" id="gme:Gmet_2346"/>